<dbReference type="EMBL" id="MLCO01000176">
    <property type="protein sequence ID" value="ONG50980.1"/>
    <property type="molecule type" value="Genomic_DNA"/>
</dbReference>
<reference evidence="2 3" key="1">
    <citation type="submission" date="2016-10" db="EMBL/GenBank/DDBJ databases">
        <title>Draft Genome sequence of Roseomonas sp. strain M3.</title>
        <authorList>
            <person name="Subhash Y."/>
            <person name="Lee S."/>
        </authorList>
    </citation>
    <scope>NUCLEOTIDE SEQUENCE [LARGE SCALE GENOMIC DNA]</scope>
    <source>
        <strain evidence="2 3">M3</strain>
    </source>
</reference>
<dbReference type="Gene3D" id="1.10.890.40">
    <property type="match status" value="1"/>
</dbReference>
<dbReference type="RefSeq" id="WP_076958540.1">
    <property type="nucleotide sequence ID" value="NZ_MLCO01000176.1"/>
</dbReference>
<gene>
    <name evidence="2" type="ORF">BKE38_17130</name>
</gene>
<dbReference type="InterPro" id="IPR041238">
    <property type="entry name" value="Rap1a"/>
</dbReference>
<dbReference type="AlphaFoldDB" id="A0A1V2GZL9"/>
<keyword evidence="3" id="KW-1185">Reference proteome</keyword>
<comment type="caution">
    <text evidence="2">The sequence shown here is derived from an EMBL/GenBank/DDBJ whole genome shotgun (WGS) entry which is preliminary data.</text>
</comment>
<dbReference type="Proteomes" id="UP000188879">
    <property type="component" value="Unassembled WGS sequence"/>
</dbReference>
<evidence type="ECO:0000313" key="3">
    <source>
        <dbReference type="Proteomes" id="UP000188879"/>
    </source>
</evidence>
<proteinExistence type="predicted"/>
<organism evidence="2 3">
    <name type="scientific">Teichococcus deserti</name>
    <dbReference type="NCBI Taxonomy" id="1817963"/>
    <lineage>
        <taxon>Bacteria</taxon>
        <taxon>Pseudomonadati</taxon>
        <taxon>Pseudomonadota</taxon>
        <taxon>Alphaproteobacteria</taxon>
        <taxon>Acetobacterales</taxon>
        <taxon>Roseomonadaceae</taxon>
        <taxon>Roseomonas</taxon>
    </lineage>
</organism>
<feature type="domain" description="Rap1a immunity protein" evidence="1">
    <location>
        <begin position="74"/>
        <end position="140"/>
    </location>
</feature>
<evidence type="ECO:0000313" key="2">
    <source>
        <dbReference type="EMBL" id="ONG50980.1"/>
    </source>
</evidence>
<protein>
    <recommendedName>
        <fullName evidence="1">Rap1a immunity protein domain-containing protein</fullName>
    </recommendedName>
</protein>
<accession>A0A1V2GZL9</accession>
<sequence>MHVLLIRLDALRFALLRARHRAARGLYRLAWGGLSSMTLFAALPAQAEIRFDRMSGAALLGALRGETGPGDPGGEAGRAFVAARASAYIDGVLDAGVTPACAHPALKPHERDARVFNYLSALQPVRLRDGAAPLVRLALRC</sequence>
<evidence type="ECO:0000259" key="1">
    <source>
        <dbReference type="Pfam" id="PF18602"/>
    </source>
</evidence>
<dbReference type="Pfam" id="PF18602">
    <property type="entry name" value="Rap1a"/>
    <property type="match status" value="1"/>
</dbReference>
<name>A0A1V2GZL9_9PROT</name>